<name>A0A915PAY3_9BILA</name>
<keyword evidence="1" id="KW-1185">Reference proteome</keyword>
<evidence type="ECO:0000313" key="2">
    <source>
        <dbReference type="WBParaSite" id="scf7180000423708.g11536"/>
    </source>
</evidence>
<evidence type="ECO:0000313" key="1">
    <source>
        <dbReference type="Proteomes" id="UP000887560"/>
    </source>
</evidence>
<dbReference type="WBParaSite" id="scf7180000423708.g11536">
    <property type="protein sequence ID" value="scf7180000423708.g11536"/>
    <property type="gene ID" value="scf7180000423708.g11536"/>
</dbReference>
<protein>
    <submittedName>
        <fullName evidence="2">Uncharacterized protein</fullName>
    </submittedName>
</protein>
<sequence length="153" mass="17574">LDLLSRRKKLEELLEHCLTLRDLVKVERYEVRKMLGEAKKFLELFPSDFHSVEVEKYSLLAKTKLQNIWTMLTKSEQTVRNELNGLLDGQISTIIEPSKPEQLCLDRYSDSAIEDKLMGSGGVGGGKDDELKKKIVEPMKELLKSEADYIEDM</sequence>
<reference evidence="2" key="1">
    <citation type="submission" date="2022-11" db="UniProtKB">
        <authorList>
            <consortium name="WormBaseParasite"/>
        </authorList>
    </citation>
    <scope>IDENTIFICATION</scope>
</reference>
<dbReference type="AlphaFoldDB" id="A0A915PAY3"/>
<organism evidence="1 2">
    <name type="scientific">Meloidogyne floridensis</name>
    <dbReference type="NCBI Taxonomy" id="298350"/>
    <lineage>
        <taxon>Eukaryota</taxon>
        <taxon>Metazoa</taxon>
        <taxon>Ecdysozoa</taxon>
        <taxon>Nematoda</taxon>
        <taxon>Chromadorea</taxon>
        <taxon>Rhabditida</taxon>
        <taxon>Tylenchina</taxon>
        <taxon>Tylenchomorpha</taxon>
        <taxon>Tylenchoidea</taxon>
        <taxon>Meloidogynidae</taxon>
        <taxon>Meloidogyninae</taxon>
        <taxon>Meloidogyne</taxon>
    </lineage>
</organism>
<proteinExistence type="predicted"/>
<dbReference type="Proteomes" id="UP000887560">
    <property type="component" value="Unplaced"/>
</dbReference>
<accession>A0A915PAY3</accession>